<reference evidence="2" key="1">
    <citation type="journal article" date="2014" name="Int. J. Syst. Evol. Microbiol.">
        <title>Complete genome sequence of Corynebacterium casei LMG S-19264T (=DSM 44701T), isolated from a smear-ripened cheese.</title>
        <authorList>
            <consortium name="US DOE Joint Genome Institute (JGI-PGF)"/>
            <person name="Walter F."/>
            <person name="Albersmeier A."/>
            <person name="Kalinowski J."/>
            <person name="Ruckert C."/>
        </authorList>
    </citation>
    <scope>NUCLEOTIDE SEQUENCE</scope>
    <source>
        <strain evidence="2">JCM 4346</strain>
    </source>
</reference>
<proteinExistence type="predicted"/>
<evidence type="ECO:0000256" key="1">
    <source>
        <dbReference type="SAM" id="MobiDB-lite"/>
    </source>
</evidence>
<dbReference type="Proteomes" id="UP000658320">
    <property type="component" value="Unassembled WGS sequence"/>
</dbReference>
<evidence type="ECO:0000313" key="3">
    <source>
        <dbReference type="Proteomes" id="UP000658320"/>
    </source>
</evidence>
<dbReference type="EMBL" id="BMSX01000024">
    <property type="protein sequence ID" value="GGR48386.1"/>
    <property type="molecule type" value="Genomic_DNA"/>
</dbReference>
<name>A0A918FKZ9_9ACTN</name>
<keyword evidence="3" id="KW-1185">Reference proteome</keyword>
<reference evidence="2" key="2">
    <citation type="submission" date="2020-09" db="EMBL/GenBank/DDBJ databases">
        <authorList>
            <person name="Sun Q."/>
            <person name="Ohkuma M."/>
        </authorList>
    </citation>
    <scope>NUCLEOTIDE SEQUENCE</scope>
    <source>
        <strain evidence="2">JCM 4346</strain>
    </source>
</reference>
<evidence type="ECO:0000313" key="2">
    <source>
        <dbReference type="EMBL" id="GGR48386.1"/>
    </source>
</evidence>
<comment type="caution">
    <text evidence="2">The sequence shown here is derived from an EMBL/GenBank/DDBJ whole genome shotgun (WGS) entry which is preliminary data.</text>
</comment>
<sequence>MGESHHLANTVPPELWERVVVVRWPDLLARAPVGERATAAELGFDVCGLVLEHQLQVTTSPPLNSRRRNRDGDWRPRNHTQSRSRGATHAQALPALWQLTWEAWHGLATLQAPVNSQMLLTTEAGRVVFPAAR</sequence>
<accession>A0A918FKZ9</accession>
<organism evidence="2 3">
    <name type="scientific">Streptomyces aurantiogriseus</name>
    <dbReference type="NCBI Taxonomy" id="66870"/>
    <lineage>
        <taxon>Bacteria</taxon>
        <taxon>Bacillati</taxon>
        <taxon>Actinomycetota</taxon>
        <taxon>Actinomycetes</taxon>
        <taxon>Kitasatosporales</taxon>
        <taxon>Streptomycetaceae</taxon>
        <taxon>Streptomyces</taxon>
    </lineage>
</organism>
<dbReference type="AlphaFoldDB" id="A0A918FKZ9"/>
<feature type="region of interest" description="Disordered" evidence="1">
    <location>
        <begin position="58"/>
        <end position="88"/>
    </location>
</feature>
<gene>
    <name evidence="2" type="ORF">GCM10010251_76620</name>
</gene>
<protein>
    <submittedName>
        <fullName evidence="2">Uncharacterized protein</fullName>
    </submittedName>
</protein>